<keyword evidence="2 12" id="KW-1003">Cell membrane</keyword>
<reference evidence="13 14" key="1">
    <citation type="submission" date="2018-10" db="EMBL/GenBank/DDBJ databases">
        <title>Genomic Encyclopedia of Type Strains, Phase IV (KMG-IV): sequencing the most valuable type-strain genomes for metagenomic binning, comparative biology and taxonomic classification.</title>
        <authorList>
            <person name="Goeker M."/>
        </authorList>
    </citation>
    <scope>NUCLEOTIDE SEQUENCE [LARGE SCALE GENOMIC DNA]</scope>
    <source>
        <strain evidence="13 14">DSM 23800</strain>
    </source>
</reference>
<evidence type="ECO:0000256" key="6">
    <source>
        <dbReference type="ARBA" id="ARBA00023136"/>
    </source>
</evidence>
<dbReference type="AlphaFoldDB" id="A0A420XFC2"/>
<evidence type="ECO:0000256" key="5">
    <source>
        <dbReference type="ARBA" id="ARBA00023098"/>
    </source>
</evidence>
<feature type="active site" description="Schiff-base intermediate with substrate; via pyruvic acid; for decarboxylase activity" evidence="12">
    <location>
        <position position="263"/>
    </location>
</feature>
<evidence type="ECO:0000256" key="1">
    <source>
        <dbReference type="ARBA" id="ARBA00005189"/>
    </source>
</evidence>
<comment type="pathway">
    <text evidence="12">Phospholipid metabolism; phosphatidylethanolamine biosynthesis; phosphatidylethanolamine from CDP-diacylglycerol: step 2/2.</text>
</comment>
<evidence type="ECO:0000256" key="4">
    <source>
        <dbReference type="ARBA" id="ARBA00022793"/>
    </source>
</evidence>
<dbReference type="Pfam" id="PF02666">
    <property type="entry name" value="PS_Dcarbxylase"/>
    <property type="match status" value="1"/>
</dbReference>
<comment type="catalytic activity">
    <reaction evidence="12">
        <text>a 1,2-diacyl-sn-glycero-3-phospho-L-serine + H(+) = a 1,2-diacyl-sn-glycero-3-phosphoethanolamine + CO2</text>
        <dbReference type="Rhea" id="RHEA:20828"/>
        <dbReference type="ChEBI" id="CHEBI:15378"/>
        <dbReference type="ChEBI" id="CHEBI:16526"/>
        <dbReference type="ChEBI" id="CHEBI:57262"/>
        <dbReference type="ChEBI" id="CHEBI:64612"/>
        <dbReference type="EC" id="4.1.1.65"/>
    </reaction>
</comment>
<evidence type="ECO:0000256" key="12">
    <source>
        <dbReference type="HAMAP-Rule" id="MF_00662"/>
    </source>
</evidence>
<feature type="chain" id="PRO_5023259424" description="Phosphatidylserine decarboxylase alpha chain" evidence="12">
    <location>
        <begin position="263"/>
        <end position="297"/>
    </location>
</feature>
<comment type="pathway">
    <text evidence="1">Lipid metabolism.</text>
</comment>
<dbReference type="EC" id="4.1.1.65" evidence="12"/>
<evidence type="ECO:0000256" key="10">
    <source>
        <dbReference type="ARBA" id="ARBA00023264"/>
    </source>
</evidence>
<keyword evidence="6 12" id="KW-0472">Membrane</keyword>
<dbReference type="InterPro" id="IPR033178">
    <property type="entry name" value="PSD_type1_pro"/>
</dbReference>
<feature type="modified residue" description="Pyruvic acid (Ser); by autocatalysis" evidence="12">
    <location>
        <position position="263"/>
    </location>
</feature>
<dbReference type="NCBIfam" id="TIGR00163">
    <property type="entry name" value="PS_decarb"/>
    <property type="match status" value="1"/>
</dbReference>
<evidence type="ECO:0000256" key="3">
    <source>
        <dbReference type="ARBA" id="ARBA00022516"/>
    </source>
</evidence>
<keyword evidence="3 12" id="KW-0444">Lipid biosynthesis</keyword>
<protein>
    <recommendedName>
        <fullName evidence="12">Phosphatidylserine decarboxylase proenzyme</fullName>
        <ecNumber evidence="12">4.1.1.65</ecNumber>
    </recommendedName>
    <component>
        <recommendedName>
            <fullName evidence="12">Phosphatidylserine decarboxylase alpha chain</fullName>
        </recommendedName>
    </component>
    <component>
        <recommendedName>
            <fullName evidence="12">Phosphatidylserine decarboxylase beta chain</fullName>
        </recommendedName>
    </component>
</protein>
<dbReference type="GO" id="GO:0006646">
    <property type="term" value="P:phosphatidylethanolamine biosynthetic process"/>
    <property type="evidence" value="ECO:0007669"/>
    <property type="project" value="UniProtKB-UniRule"/>
</dbReference>
<sequence>MPLKSYTSPTYIQRLKIAFQYIMPQFGLTQVAGWFAEKELGAVTHFVIKMFAKKYQVNLDEAEKTSPDDYATFNEFFIRPLKEHARPINQDSQALCLPADGRVSELGQIKVNQLLQAKGHQFNLETLLANDLELAEKFKDGQFITTYLSPRDYHRVHMPCDATLKKMIYVPGELFSVNPFLAEHVPNLFARNERVICEFETEFGPMVQILVGATITASMSTVWAGVINPPRAKDVLVYHYLTEGESAVHLKKGQEMGAFRLGSTVINLFPKDTVTFEDYLKTGEPLKMGERLAKINK</sequence>
<evidence type="ECO:0000256" key="2">
    <source>
        <dbReference type="ARBA" id="ARBA00022475"/>
    </source>
</evidence>
<comment type="subcellular location">
    <subcellularLocation>
        <location evidence="12">Cell membrane</location>
        <topology evidence="12">Peripheral membrane protein</topology>
    </subcellularLocation>
</comment>
<dbReference type="HAMAP" id="MF_00662">
    <property type="entry name" value="PS_decarb_PSD_B_type1"/>
    <property type="match status" value="1"/>
</dbReference>
<evidence type="ECO:0000313" key="14">
    <source>
        <dbReference type="Proteomes" id="UP000280099"/>
    </source>
</evidence>
<dbReference type="OrthoDB" id="9802030at2"/>
<dbReference type="GO" id="GO:0004609">
    <property type="term" value="F:phosphatidylserine decarboxylase activity"/>
    <property type="evidence" value="ECO:0007669"/>
    <property type="project" value="UniProtKB-UniRule"/>
</dbReference>
<evidence type="ECO:0000256" key="11">
    <source>
        <dbReference type="ARBA" id="ARBA00023317"/>
    </source>
</evidence>
<dbReference type="InterPro" id="IPR003817">
    <property type="entry name" value="PS_Dcarbxylase"/>
</dbReference>
<keyword evidence="9 12" id="KW-0456">Lyase</keyword>
<evidence type="ECO:0000313" key="13">
    <source>
        <dbReference type="EMBL" id="RKR71233.1"/>
    </source>
</evidence>
<keyword evidence="14" id="KW-1185">Reference proteome</keyword>
<accession>A0A420XFC2</accession>
<organism evidence="13 14">
    <name type="scientific">Otariodibacter oris</name>
    <dbReference type="NCBI Taxonomy" id="1032623"/>
    <lineage>
        <taxon>Bacteria</taxon>
        <taxon>Pseudomonadati</taxon>
        <taxon>Pseudomonadota</taxon>
        <taxon>Gammaproteobacteria</taxon>
        <taxon>Pasteurellales</taxon>
        <taxon>Pasteurellaceae</taxon>
        <taxon>Otariodibacter</taxon>
    </lineage>
</organism>
<keyword evidence="5 12" id="KW-0443">Lipid metabolism</keyword>
<keyword evidence="4 12" id="KW-0210">Decarboxylase</keyword>
<dbReference type="PANTHER" id="PTHR10067:SF6">
    <property type="entry name" value="PHOSPHATIDYLSERINE DECARBOXYLASE PROENZYME, MITOCHONDRIAL"/>
    <property type="match status" value="1"/>
</dbReference>
<dbReference type="RefSeq" id="WP_121123723.1">
    <property type="nucleotide sequence ID" value="NZ_CP016604.1"/>
</dbReference>
<feature type="active site" description="Charge relay system; for autoendoproteolytic cleavage activity" evidence="12">
    <location>
        <position position="157"/>
    </location>
</feature>
<proteinExistence type="inferred from homology"/>
<keyword evidence="8 12" id="KW-0594">Phospholipid biosynthesis</keyword>
<dbReference type="EMBL" id="RBJC01000008">
    <property type="protein sequence ID" value="RKR71233.1"/>
    <property type="molecule type" value="Genomic_DNA"/>
</dbReference>
<feature type="active site" description="Charge relay system; for autoendoproteolytic cleavage activity" evidence="12">
    <location>
        <position position="100"/>
    </location>
</feature>
<feature type="chain" id="PRO_5023259423" description="Phosphatidylserine decarboxylase beta chain" evidence="12">
    <location>
        <begin position="1"/>
        <end position="262"/>
    </location>
</feature>
<keyword evidence="10 12" id="KW-1208">Phospholipid metabolism</keyword>
<feature type="site" description="Cleavage (non-hydrolytic); by autocatalysis" evidence="12">
    <location>
        <begin position="262"/>
        <end position="263"/>
    </location>
</feature>
<comment type="caution">
    <text evidence="13">The sequence shown here is derived from an EMBL/GenBank/DDBJ whole genome shotgun (WGS) entry which is preliminary data.</text>
</comment>
<keyword evidence="7 12" id="KW-0865">Zymogen</keyword>
<comment type="function">
    <text evidence="12">Catalyzes the formation of phosphatidylethanolamine (PtdEtn) from phosphatidylserine (PtdSer).</text>
</comment>
<comment type="PTM">
    <text evidence="12">Is synthesized initially as an inactive proenzyme. Formation of the active enzyme involves a self-maturation process in which the active site pyruvoyl group is generated from an internal serine residue via an autocatalytic post-translational modification. Two non-identical subunits are generated from the proenzyme in this reaction, and the pyruvate is formed at the N-terminus of the alpha chain, which is derived from the carboxyl end of the proenzyme. The autoendoproteolytic cleavage occurs by a canonical serine protease mechanism, in which the side chain hydroxyl group of the serine supplies its oxygen atom to form the C-terminus of the beta chain, while the remainder of the serine residue undergoes an oxidative deamination to produce ammonia and the pyruvoyl prosthetic group on the alpha chain. During this reaction, the Ser that is part of the protease active site of the proenzyme becomes the pyruvoyl prosthetic group, which constitutes an essential element of the active site of the mature decarboxylase.</text>
</comment>
<keyword evidence="11 12" id="KW-0670">Pyruvate</keyword>
<dbReference type="GO" id="GO:0005886">
    <property type="term" value="C:plasma membrane"/>
    <property type="evidence" value="ECO:0007669"/>
    <property type="project" value="UniProtKB-SubCell"/>
</dbReference>
<dbReference type="UniPathway" id="UPA00558">
    <property type="reaction ID" value="UER00616"/>
</dbReference>
<evidence type="ECO:0000256" key="8">
    <source>
        <dbReference type="ARBA" id="ARBA00023209"/>
    </source>
</evidence>
<feature type="active site" description="Charge relay system; for autoendoproteolytic cleavage activity" evidence="12">
    <location>
        <position position="263"/>
    </location>
</feature>
<comment type="subunit">
    <text evidence="12">Heterodimer of a large membrane-associated beta subunit and a small pyruvoyl-containing alpha subunit.</text>
</comment>
<dbReference type="InterPro" id="IPR033177">
    <property type="entry name" value="PSD-B"/>
</dbReference>
<dbReference type="Proteomes" id="UP000280099">
    <property type="component" value="Unassembled WGS sequence"/>
</dbReference>
<comment type="cofactor">
    <cofactor evidence="12">
        <name>pyruvate</name>
        <dbReference type="ChEBI" id="CHEBI:15361"/>
    </cofactor>
    <text evidence="12">Binds 1 pyruvoyl group covalently per subunit.</text>
</comment>
<evidence type="ECO:0000256" key="7">
    <source>
        <dbReference type="ARBA" id="ARBA00023145"/>
    </source>
</evidence>
<dbReference type="PANTHER" id="PTHR10067">
    <property type="entry name" value="PHOSPHATIDYLSERINE DECARBOXYLASE"/>
    <property type="match status" value="1"/>
</dbReference>
<evidence type="ECO:0000256" key="9">
    <source>
        <dbReference type="ARBA" id="ARBA00023239"/>
    </source>
</evidence>
<gene>
    <name evidence="12" type="primary">psd</name>
    <name evidence="13" type="ORF">DES31_1568</name>
</gene>
<name>A0A420XFC2_9PAST</name>
<comment type="similarity">
    <text evidence="12">Belongs to the phosphatidylserine decarboxylase family. PSD-B subfamily. Prokaryotic type I sub-subfamily.</text>
</comment>